<organism evidence="2 3">
    <name type="scientific">Alkalisalibacterium limincola</name>
    <dbReference type="NCBI Taxonomy" id="2699169"/>
    <lineage>
        <taxon>Bacteria</taxon>
        <taxon>Pseudomonadati</taxon>
        <taxon>Pseudomonadota</taxon>
        <taxon>Gammaproteobacteria</taxon>
        <taxon>Lysobacterales</taxon>
        <taxon>Lysobacteraceae</taxon>
        <taxon>Alkalisalibacterium</taxon>
    </lineage>
</organism>
<accession>A0A5C8L144</accession>
<evidence type="ECO:0000256" key="1">
    <source>
        <dbReference type="SAM" id="Phobius"/>
    </source>
</evidence>
<keyword evidence="1" id="KW-1133">Transmembrane helix</keyword>
<dbReference type="RefSeq" id="WP_147890638.1">
    <property type="nucleotide sequence ID" value="NZ_VRTS01000001.1"/>
</dbReference>
<gene>
    <name evidence="2" type="ORF">FU658_02575</name>
</gene>
<dbReference type="AlphaFoldDB" id="A0A5C8L144"/>
<sequence>MSEDSPAVQAARDEAARRHAAYVRLSRWLPLLALLAVLPLAAGTFFDLALPRPLLRTLAVMVLAAVAGVAGLMVWRFQASRRLVAALREQRLARLQGELNQSVTQGKTTRS</sequence>
<comment type="caution">
    <text evidence="2">The sequence shown here is derived from an EMBL/GenBank/DDBJ whole genome shotgun (WGS) entry which is preliminary data.</text>
</comment>
<evidence type="ECO:0000313" key="3">
    <source>
        <dbReference type="Proteomes" id="UP000321248"/>
    </source>
</evidence>
<evidence type="ECO:0000313" key="2">
    <source>
        <dbReference type="EMBL" id="TXK65965.1"/>
    </source>
</evidence>
<dbReference type="EMBL" id="VRTS01000001">
    <property type="protein sequence ID" value="TXK65965.1"/>
    <property type="molecule type" value="Genomic_DNA"/>
</dbReference>
<name>A0A5C8L144_9GAMM</name>
<keyword evidence="1" id="KW-0472">Membrane</keyword>
<feature type="transmembrane region" description="Helical" evidence="1">
    <location>
        <begin position="54"/>
        <end position="75"/>
    </location>
</feature>
<keyword evidence="3" id="KW-1185">Reference proteome</keyword>
<dbReference type="Proteomes" id="UP000321248">
    <property type="component" value="Unassembled WGS sequence"/>
</dbReference>
<proteinExistence type="predicted"/>
<reference evidence="2 3" key="1">
    <citation type="submission" date="2019-08" db="EMBL/GenBank/DDBJ databases">
        <authorList>
            <person name="Karlyshev A.V."/>
        </authorList>
    </citation>
    <scope>NUCLEOTIDE SEQUENCE [LARGE SCALE GENOMIC DNA]</scope>
    <source>
        <strain evidence="2 3">Alg18-2.2</strain>
    </source>
</reference>
<keyword evidence="1" id="KW-0812">Transmembrane</keyword>
<protein>
    <submittedName>
        <fullName evidence="2">Uncharacterized protein</fullName>
    </submittedName>
</protein>
<feature type="transmembrane region" description="Helical" evidence="1">
    <location>
        <begin position="28"/>
        <end position="48"/>
    </location>
</feature>